<feature type="region of interest" description="Disordered" evidence="1">
    <location>
        <begin position="1"/>
        <end position="68"/>
    </location>
</feature>
<evidence type="ECO:0000256" key="1">
    <source>
        <dbReference type="SAM" id="MobiDB-lite"/>
    </source>
</evidence>
<proteinExistence type="predicted"/>
<dbReference type="KEGG" id="pfr:PFREUD_01190"/>
<name>D7GHR2_PROFC</name>
<sequence length="68" mass="7165">MEAGEVSDGISERAVAGMSAGSVEHGRGLLRTGESERFPFKKAPTLLTSTDTPLSPPHDTQASLTKPR</sequence>
<reference evidence="2 3" key="1">
    <citation type="journal article" date="2010" name="PLoS ONE">
        <title>The complete genome of Propionibacterium freudenreichii CIRM-BIA1, a hardy actinobacterium with food and probiotic applications.</title>
        <authorList>
            <person name="Falentin H."/>
            <person name="Deutsch S.M."/>
            <person name="Jan G."/>
            <person name="Loux V."/>
            <person name="Thierry A."/>
            <person name="Parayre S."/>
            <person name="Maillard M.B."/>
            <person name="Dherbecourt J."/>
            <person name="Cousin F.J."/>
            <person name="Jardin J."/>
            <person name="Siguier P."/>
            <person name="Couloux A."/>
            <person name="Barbe V."/>
            <person name="Vacherie B."/>
            <person name="Wincker P."/>
            <person name="Gibrat J.F."/>
            <person name="Gaillardin C."/>
            <person name="Lortal S."/>
        </authorList>
    </citation>
    <scope>NUCLEOTIDE SEQUENCE [LARGE SCALE GENOMIC DNA]</scope>
    <source>
        <strain evidence="3">ATCC 9614 / DSM 4902 / CIP 103027 / NCIMB 8099 / CIRM-BIA1</strain>
    </source>
</reference>
<evidence type="ECO:0000313" key="2">
    <source>
        <dbReference type="EMBL" id="CBL55634.1"/>
    </source>
</evidence>
<dbReference type="EMBL" id="FN806773">
    <property type="protein sequence ID" value="CBL55634.1"/>
    <property type="molecule type" value="Genomic_DNA"/>
</dbReference>
<accession>D7GHR2</accession>
<dbReference type="STRING" id="754252.PFREUD_01190"/>
<protein>
    <submittedName>
        <fullName evidence="2">Uncharacterized protein</fullName>
    </submittedName>
</protein>
<keyword evidence="3" id="KW-1185">Reference proteome</keyword>
<gene>
    <name evidence="2" type="ordered locus">PFREUD_01190</name>
</gene>
<evidence type="ECO:0000313" key="3">
    <source>
        <dbReference type="Proteomes" id="UP000000936"/>
    </source>
</evidence>
<feature type="compositionally biased region" description="Low complexity" evidence="1">
    <location>
        <begin position="44"/>
        <end position="60"/>
    </location>
</feature>
<dbReference type="HOGENOM" id="CLU_2790608_0_0_11"/>
<organism evidence="2 3">
    <name type="scientific">Propionibacterium freudenreichii subsp. shermanii (strain ATCC 9614 / DSM 4902 / CIP 103027 / NCIMB 8099 / CIRM-BIA1)</name>
    <dbReference type="NCBI Taxonomy" id="754252"/>
    <lineage>
        <taxon>Bacteria</taxon>
        <taxon>Bacillati</taxon>
        <taxon>Actinomycetota</taxon>
        <taxon>Actinomycetes</taxon>
        <taxon>Propionibacteriales</taxon>
        <taxon>Propionibacteriaceae</taxon>
        <taxon>Propionibacterium</taxon>
    </lineage>
</organism>
<dbReference type="Proteomes" id="UP000000936">
    <property type="component" value="Chromosome"/>
</dbReference>
<dbReference type="AlphaFoldDB" id="D7GHR2"/>